<feature type="domain" description="Response regulatory" evidence="2">
    <location>
        <begin position="4"/>
        <end position="114"/>
    </location>
</feature>
<dbReference type="InterPro" id="IPR011006">
    <property type="entry name" value="CheY-like_superfamily"/>
</dbReference>
<dbReference type="Gene3D" id="3.40.50.2300">
    <property type="match status" value="1"/>
</dbReference>
<name>A0A5B8FYA8_9RHOB</name>
<evidence type="ECO:0000256" key="1">
    <source>
        <dbReference type="PROSITE-ProRule" id="PRU00169"/>
    </source>
</evidence>
<organism evidence="3 4">
    <name type="scientific">Paroceanicella profunda</name>
    <dbReference type="NCBI Taxonomy" id="2579971"/>
    <lineage>
        <taxon>Bacteria</taxon>
        <taxon>Pseudomonadati</taxon>
        <taxon>Pseudomonadota</taxon>
        <taxon>Alphaproteobacteria</taxon>
        <taxon>Rhodobacterales</taxon>
        <taxon>Paracoccaceae</taxon>
        <taxon>Paroceanicella</taxon>
    </lineage>
</organism>
<dbReference type="InterPro" id="IPR001789">
    <property type="entry name" value="Sig_transdc_resp-reg_receiver"/>
</dbReference>
<keyword evidence="1" id="KW-0597">Phosphoprotein</keyword>
<dbReference type="EMBL" id="CP040819">
    <property type="protein sequence ID" value="QDL93896.1"/>
    <property type="molecule type" value="Genomic_DNA"/>
</dbReference>
<gene>
    <name evidence="3" type="ORF">FDP22_18605</name>
</gene>
<dbReference type="AlphaFoldDB" id="A0A5B8FYA8"/>
<evidence type="ECO:0000313" key="3">
    <source>
        <dbReference type="EMBL" id="QDL93896.1"/>
    </source>
</evidence>
<dbReference type="SMART" id="SM00448">
    <property type="entry name" value="REC"/>
    <property type="match status" value="1"/>
</dbReference>
<dbReference type="SUPFAM" id="SSF52172">
    <property type="entry name" value="CheY-like"/>
    <property type="match status" value="1"/>
</dbReference>
<feature type="modified residue" description="4-aspartylphosphate" evidence="1">
    <location>
        <position position="52"/>
    </location>
</feature>
<evidence type="ECO:0000313" key="4">
    <source>
        <dbReference type="Proteomes" id="UP000305888"/>
    </source>
</evidence>
<dbReference type="KEGG" id="ppru:FDP22_18605"/>
<dbReference type="OrthoDB" id="582170at2"/>
<evidence type="ECO:0000259" key="2">
    <source>
        <dbReference type="PROSITE" id="PS50110"/>
    </source>
</evidence>
<sequence length="135" mass="14250">MSRKILIVEDEIFIALEVEAIVRELGHESAGIAADSAAAMKKGADADVALVDLNLADGPTGVSLGRKLRDTFGLTVLYVTANPSQLGDGVPGTLGVVPKPVTEREMRDVISYAVAACEEITMPPPRRMRVFSASA</sequence>
<dbReference type="RefSeq" id="WP_138573794.1">
    <property type="nucleotide sequence ID" value="NZ_CP040819.1"/>
</dbReference>
<proteinExistence type="predicted"/>
<keyword evidence="3" id="KW-0614">Plasmid</keyword>
<geneLocation type="plasmid" evidence="4">
    <name>pd4m1a</name>
</geneLocation>
<dbReference type="Proteomes" id="UP000305888">
    <property type="component" value="Plasmid pD4M1A"/>
</dbReference>
<dbReference type="PROSITE" id="PS50110">
    <property type="entry name" value="RESPONSE_REGULATORY"/>
    <property type="match status" value="1"/>
</dbReference>
<accession>A0A5B8FYA8</accession>
<reference evidence="3 4" key="1">
    <citation type="submission" date="2019-06" db="EMBL/GenBank/DDBJ databases">
        <title>Genome sequence of Rhodobacteraceae bacterium D4M1.</title>
        <authorList>
            <person name="Cao J."/>
        </authorList>
    </citation>
    <scope>NUCLEOTIDE SEQUENCE [LARGE SCALE GENOMIC DNA]</scope>
    <source>
        <strain evidence="3 4">D4M1</strain>
        <plasmid evidence="4">pd4m1a</plasmid>
    </source>
</reference>
<protein>
    <submittedName>
        <fullName evidence="3">Response regulator</fullName>
    </submittedName>
</protein>
<dbReference type="GO" id="GO:0000160">
    <property type="term" value="P:phosphorelay signal transduction system"/>
    <property type="evidence" value="ECO:0007669"/>
    <property type="project" value="InterPro"/>
</dbReference>
<keyword evidence="4" id="KW-1185">Reference proteome</keyword>
<dbReference type="NCBIfam" id="NF009972">
    <property type="entry name" value="PRK13435.1-3"/>
    <property type="match status" value="1"/>
</dbReference>